<dbReference type="Proteomes" id="UP000565715">
    <property type="component" value="Unassembled WGS sequence"/>
</dbReference>
<dbReference type="AlphaFoldDB" id="A0A846XA49"/>
<keyword evidence="3" id="KW-1185">Reference proteome</keyword>
<dbReference type="RefSeq" id="WP_157112695.1">
    <property type="nucleotide sequence ID" value="NZ_JAAXOO010000002.1"/>
</dbReference>
<dbReference type="EMBL" id="JAAXOO010000002">
    <property type="protein sequence ID" value="NKY33141.1"/>
    <property type="molecule type" value="Genomic_DNA"/>
</dbReference>
<proteinExistence type="predicted"/>
<protein>
    <submittedName>
        <fullName evidence="2">Uncharacterized protein</fullName>
    </submittedName>
</protein>
<organism evidence="2 3">
    <name type="scientific">Nocardia speluncae</name>
    <dbReference type="NCBI Taxonomy" id="419477"/>
    <lineage>
        <taxon>Bacteria</taxon>
        <taxon>Bacillati</taxon>
        <taxon>Actinomycetota</taxon>
        <taxon>Actinomycetes</taxon>
        <taxon>Mycobacteriales</taxon>
        <taxon>Nocardiaceae</taxon>
        <taxon>Nocardia</taxon>
    </lineage>
</organism>
<feature type="region of interest" description="Disordered" evidence="1">
    <location>
        <begin position="69"/>
        <end position="91"/>
    </location>
</feature>
<sequence>MSGPDVQTESKIEAEAIVPGRGAAGRVAATAAGTHPLDAGSYYTCTAAPRGTRSARGTQCDEYCRGLGPLGATEPGPAPARAFGPNSSRHKDGGLHIAEALAFGPIVDKIAAAATTGGSS</sequence>
<evidence type="ECO:0000313" key="2">
    <source>
        <dbReference type="EMBL" id="NKY33141.1"/>
    </source>
</evidence>
<evidence type="ECO:0000313" key="3">
    <source>
        <dbReference type="Proteomes" id="UP000565715"/>
    </source>
</evidence>
<comment type="caution">
    <text evidence="2">The sequence shown here is derived from an EMBL/GenBank/DDBJ whole genome shotgun (WGS) entry which is preliminary data.</text>
</comment>
<accession>A0A846XA49</accession>
<evidence type="ECO:0000256" key="1">
    <source>
        <dbReference type="SAM" id="MobiDB-lite"/>
    </source>
</evidence>
<reference evidence="2 3" key="1">
    <citation type="submission" date="2020-04" db="EMBL/GenBank/DDBJ databases">
        <title>MicrobeNet Type strains.</title>
        <authorList>
            <person name="Nicholson A.C."/>
        </authorList>
    </citation>
    <scope>NUCLEOTIDE SEQUENCE [LARGE SCALE GENOMIC DNA]</scope>
    <source>
        <strain evidence="2 3">DSM 45078</strain>
    </source>
</reference>
<name>A0A846XA49_9NOCA</name>
<gene>
    <name evidence="2" type="ORF">HGA13_08680</name>
</gene>